<evidence type="ECO:0000313" key="3">
    <source>
        <dbReference type="Proteomes" id="UP000782880"/>
    </source>
</evidence>
<proteinExistence type="predicted"/>
<feature type="non-terminal residue" evidence="2">
    <location>
        <position position="1"/>
    </location>
</feature>
<accession>A0A921IIP4</accession>
<keyword evidence="1" id="KW-0472">Membrane</keyword>
<dbReference type="AlphaFoldDB" id="A0A921IIP4"/>
<dbReference type="Pfam" id="PF20357">
    <property type="entry name" value="DUF6652"/>
    <property type="match status" value="1"/>
</dbReference>
<dbReference type="EMBL" id="DYVE01000141">
    <property type="protein sequence ID" value="HJG28085.1"/>
    <property type="molecule type" value="Genomic_DNA"/>
</dbReference>
<comment type="caution">
    <text evidence="2">The sequence shown here is derived from an EMBL/GenBank/DDBJ whole genome shotgun (WGS) entry which is preliminary data.</text>
</comment>
<reference evidence="2" key="2">
    <citation type="submission" date="2021-09" db="EMBL/GenBank/DDBJ databases">
        <authorList>
            <person name="Gilroy R."/>
        </authorList>
    </citation>
    <scope>NUCLEOTIDE SEQUENCE</scope>
    <source>
        <strain evidence="2">ChiBcec21-2208</strain>
    </source>
</reference>
<name>A0A921IIP4_9FIRM</name>
<sequence length="80" mass="8538">ALAVTVVGLLVVPVVLVAMYAALLPASLYALAALRLARERGALEKGEARLHTLQLFVPGLDIIAVMELHARLRPPAEEES</sequence>
<dbReference type="InterPro" id="IPR046594">
    <property type="entry name" value="DUF6652"/>
</dbReference>
<feature type="transmembrane region" description="Helical" evidence="1">
    <location>
        <begin position="6"/>
        <end position="31"/>
    </location>
</feature>
<evidence type="ECO:0000256" key="1">
    <source>
        <dbReference type="SAM" id="Phobius"/>
    </source>
</evidence>
<evidence type="ECO:0000313" key="2">
    <source>
        <dbReference type="EMBL" id="HJG28085.1"/>
    </source>
</evidence>
<keyword evidence="1" id="KW-0812">Transmembrane</keyword>
<keyword evidence="1" id="KW-1133">Transmembrane helix</keyword>
<dbReference type="Proteomes" id="UP000782880">
    <property type="component" value="Unassembled WGS sequence"/>
</dbReference>
<reference evidence="2" key="1">
    <citation type="journal article" date="2021" name="PeerJ">
        <title>Extensive microbial diversity within the chicken gut microbiome revealed by metagenomics and culture.</title>
        <authorList>
            <person name="Gilroy R."/>
            <person name="Ravi A."/>
            <person name="Getino M."/>
            <person name="Pursley I."/>
            <person name="Horton D.L."/>
            <person name="Alikhan N.F."/>
            <person name="Baker D."/>
            <person name="Gharbi K."/>
            <person name="Hall N."/>
            <person name="Watson M."/>
            <person name="Adriaenssens E.M."/>
            <person name="Foster-Nyarko E."/>
            <person name="Jarju S."/>
            <person name="Secka A."/>
            <person name="Antonio M."/>
            <person name="Oren A."/>
            <person name="Chaudhuri R.R."/>
            <person name="La Ragione R."/>
            <person name="Hildebrand F."/>
            <person name="Pallen M.J."/>
        </authorList>
    </citation>
    <scope>NUCLEOTIDE SEQUENCE</scope>
    <source>
        <strain evidence="2">ChiBcec21-2208</strain>
    </source>
</reference>
<organism evidence="2 3">
    <name type="scientific">Subdoligranulum variabile</name>
    <dbReference type="NCBI Taxonomy" id="214851"/>
    <lineage>
        <taxon>Bacteria</taxon>
        <taxon>Bacillati</taxon>
        <taxon>Bacillota</taxon>
        <taxon>Clostridia</taxon>
        <taxon>Eubacteriales</taxon>
        <taxon>Oscillospiraceae</taxon>
        <taxon>Subdoligranulum</taxon>
    </lineage>
</organism>
<gene>
    <name evidence="2" type="ORF">K8V20_05510</name>
</gene>
<protein>
    <submittedName>
        <fullName evidence="2">Uncharacterized protein</fullName>
    </submittedName>
</protein>